<dbReference type="SUPFAM" id="SSF56784">
    <property type="entry name" value="HAD-like"/>
    <property type="match status" value="1"/>
</dbReference>
<name>A0A2U9IVT0_9CREN</name>
<sequence>MDFAIWLDGVVLDVDTTDSLYMNYKGNKVAVPLMMRVQNDWPPFYRNLRELARIFILSPYSLEETEKVLKELGIQESFIYNEGKTKPSKEPMERFVKRFGIDPLNLIIIGSSPLDLLSARFYDSRIRVACVIRRRDCAKYSPYIQAKSLTELWVSLGKLKLL</sequence>
<dbReference type="Proteomes" id="UP000247586">
    <property type="component" value="Chromosome"/>
</dbReference>
<dbReference type="KEGG" id="mhk:DFR87_10900"/>
<dbReference type="InterPro" id="IPR036412">
    <property type="entry name" value="HAD-like_sf"/>
</dbReference>
<proteinExistence type="predicted"/>
<dbReference type="Gene3D" id="3.40.50.1000">
    <property type="entry name" value="HAD superfamily/HAD-like"/>
    <property type="match status" value="1"/>
</dbReference>
<dbReference type="OrthoDB" id="34377at2157"/>
<evidence type="ECO:0008006" key="3">
    <source>
        <dbReference type="Google" id="ProtNLM"/>
    </source>
</evidence>
<gene>
    <name evidence="1" type="ORF">DFR87_10900</name>
</gene>
<protein>
    <recommendedName>
        <fullName evidence="3">HAD family hydrolase</fullName>
    </recommendedName>
</protein>
<dbReference type="EMBL" id="CP029287">
    <property type="protein sequence ID" value="AWS00105.1"/>
    <property type="molecule type" value="Genomic_DNA"/>
</dbReference>
<dbReference type="STRING" id="1293036.GCA_001315825_01382"/>
<accession>A0A2U9IVT0</accession>
<dbReference type="RefSeq" id="WP_110369525.1">
    <property type="nucleotide sequence ID" value="NZ_CP029287.2"/>
</dbReference>
<dbReference type="CDD" id="cd01427">
    <property type="entry name" value="HAD_like"/>
    <property type="match status" value="1"/>
</dbReference>
<reference evidence="1" key="1">
    <citation type="submission" date="2018-05" db="EMBL/GenBank/DDBJ databases">
        <title>Complete Genome Sequences of Extremely Thermoacidophilic, Metal-Mobilizing Type-Strain Members of the Archaeal Family Sulfolobaceae: Acidianus brierleyi DSM-1651T, Acidianus sulfidivorans DSM-18786T, Metallosphaera hakonensis DSM-7519T, and Metallosphaera prunae DSM-10039T.</title>
        <authorList>
            <person name="Counts J.A."/>
            <person name="Kelly R.M."/>
        </authorList>
    </citation>
    <scope>NUCLEOTIDE SEQUENCE [LARGE SCALE GENOMIC DNA]</scope>
    <source>
        <strain evidence="1">HO1-1</strain>
    </source>
</reference>
<organism evidence="1 2">
    <name type="scientific">Metallosphaera hakonensis JCM 8857 = DSM 7519</name>
    <dbReference type="NCBI Taxonomy" id="1293036"/>
    <lineage>
        <taxon>Archaea</taxon>
        <taxon>Thermoproteota</taxon>
        <taxon>Thermoprotei</taxon>
        <taxon>Sulfolobales</taxon>
        <taxon>Sulfolobaceae</taxon>
        <taxon>Metallosphaera</taxon>
    </lineage>
</organism>
<dbReference type="InterPro" id="IPR023214">
    <property type="entry name" value="HAD_sf"/>
</dbReference>
<dbReference type="AlphaFoldDB" id="A0A2U9IVT0"/>
<dbReference type="GeneID" id="36835856"/>
<dbReference type="Pfam" id="PF00702">
    <property type="entry name" value="Hydrolase"/>
    <property type="match status" value="1"/>
</dbReference>
<keyword evidence="2" id="KW-1185">Reference proteome</keyword>
<evidence type="ECO:0000313" key="2">
    <source>
        <dbReference type="Proteomes" id="UP000247586"/>
    </source>
</evidence>
<evidence type="ECO:0000313" key="1">
    <source>
        <dbReference type="EMBL" id="AWS00105.1"/>
    </source>
</evidence>